<dbReference type="Gene3D" id="3.40.50.620">
    <property type="entry name" value="HUPs"/>
    <property type="match status" value="1"/>
</dbReference>
<dbReference type="InterPro" id="IPR014729">
    <property type="entry name" value="Rossmann-like_a/b/a_fold"/>
</dbReference>
<dbReference type="Proteomes" id="UP000194432">
    <property type="component" value="Chromosome 1"/>
</dbReference>
<comment type="similarity">
    <text evidence="1">Belongs to the universal stress protein A family.</text>
</comment>
<feature type="domain" description="UspA" evidence="2">
    <location>
        <begin position="1"/>
        <end position="146"/>
    </location>
</feature>
<gene>
    <name evidence="3" type="ORF">CBP34_18000</name>
</gene>
<dbReference type="Pfam" id="PF00582">
    <property type="entry name" value="Usp"/>
    <property type="match status" value="1"/>
</dbReference>
<name>A0A240U5P1_9BURK</name>
<evidence type="ECO:0000313" key="4">
    <source>
        <dbReference type="Proteomes" id="UP000194432"/>
    </source>
</evidence>
<dbReference type="PRINTS" id="PR01438">
    <property type="entry name" value="UNVRSLSTRESS"/>
</dbReference>
<organism evidence="3 4">
    <name type="scientific">Acidovorax carolinensis</name>
    <dbReference type="NCBI Taxonomy" id="553814"/>
    <lineage>
        <taxon>Bacteria</taxon>
        <taxon>Pseudomonadati</taxon>
        <taxon>Pseudomonadota</taxon>
        <taxon>Betaproteobacteria</taxon>
        <taxon>Burkholderiales</taxon>
        <taxon>Comamonadaceae</taxon>
        <taxon>Acidovorax</taxon>
    </lineage>
</organism>
<dbReference type="EMBL" id="CP021361">
    <property type="protein sequence ID" value="ART53179.1"/>
    <property type="molecule type" value="Genomic_DNA"/>
</dbReference>
<dbReference type="AlphaFoldDB" id="A0A240U5P1"/>
<dbReference type="PANTHER" id="PTHR46268">
    <property type="entry name" value="STRESS RESPONSE PROTEIN NHAX"/>
    <property type="match status" value="1"/>
</dbReference>
<accession>A0A240U5P1</accession>
<dbReference type="KEGG" id="acin:CBP34_18000"/>
<dbReference type="InterPro" id="IPR006015">
    <property type="entry name" value="Universal_stress_UspA"/>
</dbReference>
<dbReference type="CDD" id="cd00293">
    <property type="entry name" value="USP-like"/>
    <property type="match status" value="1"/>
</dbReference>
<evidence type="ECO:0000256" key="1">
    <source>
        <dbReference type="ARBA" id="ARBA00008791"/>
    </source>
</evidence>
<protein>
    <submittedName>
        <fullName evidence="3">Universal stress protein UspA</fullName>
    </submittedName>
</protein>
<reference evidence="3 4" key="1">
    <citation type="submission" date="2017-05" db="EMBL/GenBank/DDBJ databases">
        <title>Polyphasic characterization of four soil-derived phenanthrene-degrading Acidovorax strains and proposal of Acidovorax phenanthrenivorans sp. nov.</title>
        <authorList>
            <person name="Singleton D.R."/>
            <person name="Lee J."/>
            <person name="Dickey A.N."/>
            <person name="Stroud A."/>
            <person name="Scholl E.H."/>
            <person name="Wright F.A."/>
            <person name="Aitken M.D."/>
        </authorList>
    </citation>
    <scope>NUCLEOTIDE SEQUENCE [LARGE SCALE GENOMIC DNA]</scope>
    <source>
        <strain evidence="3">NA3</strain>
    </source>
</reference>
<dbReference type="PANTHER" id="PTHR46268:SF6">
    <property type="entry name" value="UNIVERSAL STRESS PROTEIN UP12"/>
    <property type="match status" value="1"/>
</dbReference>
<dbReference type="InterPro" id="IPR006016">
    <property type="entry name" value="UspA"/>
</dbReference>
<proteinExistence type="inferred from homology"/>
<evidence type="ECO:0000313" key="3">
    <source>
        <dbReference type="EMBL" id="ART53179.1"/>
    </source>
</evidence>
<sequence length="157" mass="16913">MYEKILVPFDGSPTSEQALKEAAGLALKLGAQVRLLHIIDPLTHAVGFVRPEVYRSDFLPAAMKGAETMLRTACDQLTAQGIQAEIRLLENLDAQVATLVIDEARQWGARLIVLGTQGRRGLARMFLGSDAEQIARTAPVPVLLVRLPADVQSAASA</sequence>
<dbReference type="SUPFAM" id="SSF52402">
    <property type="entry name" value="Adenine nucleotide alpha hydrolases-like"/>
    <property type="match status" value="1"/>
</dbReference>
<dbReference type="RefSeq" id="WP_094098829.1">
    <property type="nucleotide sequence ID" value="NZ_CP021361.1"/>
</dbReference>
<keyword evidence="4" id="KW-1185">Reference proteome</keyword>
<evidence type="ECO:0000259" key="2">
    <source>
        <dbReference type="Pfam" id="PF00582"/>
    </source>
</evidence>